<dbReference type="Gene3D" id="1.10.287.470">
    <property type="entry name" value="Helix hairpin bin"/>
    <property type="match status" value="1"/>
</dbReference>
<sequence length="404" mass="43375">MNAVWTWMRRHGGKLWLGLLALLLGVALLRWWMGPHVQTEAVQRRDLLQTVVASGRVETPHRVDIGAQITGTVARVPVAEGQAVKVGDVLIELVSTELQSAKRQAELAVMQAQGRLRQLNDVQGPVLQQTLRQAQASLDTARASWQRNLTLFEQGFIGQAALDESRKALALADAQVLAAQKQVASTQAGGAEHSLAVGAVAEAQANAEVVSAKARYAVIKASVSGQLIGRSVEVGDVVQAGKVLMTLSPEGAMQLVVQIDEKNLRLMAVGQQALASADAYPQQKFKAQVAFINPGINAQTGAAEVKLDLPEPVPFLKQDMTVSVDMEVARKPQALALPVGHVNDINLAAPWVWLSEQGHAVRRPVRLGLRGGAWVEVLDGLSEGDAVIALPYTLRQGQRVRTQP</sequence>
<dbReference type="Gene3D" id="2.40.50.100">
    <property type="match status" value="1"/>
</dbReference>
<dbReference type="InterPro" id="IPR006143">
    <property type="entry name" value="RND_pump_MFP"/>
</dbReference>
<comment type="subcellular location">
    <subcellularLocation>
        <location evidence="1">Periplasm</location>
    </subcellularLocation>
</comment>
<keyword evidence="9" id="KW-1185">Reference proteome</keyword>
<evidence type="ECO:0000256" key="4">
    <source>
        <dbReference type="ARBA" id="ARBA00022729"/>
    </source>
</evidence>
<accession>A0ABT6X9K6</accession>
<evidence type="ECO:0000256" key="3">
    <source>
        <dbReference type="ARBA" id="ARBA00010602"/>
    </source>
</evidence>
<dbReference type="Pfam" id="PF25954">
    <property type="entry name" value="Beta-barrel_RND_2"/>
    <property type="match status" value="1"/>
</dbReference>
<dbReference type="Gene3D" id="2.40.30.170">
    <property type="match status" value="1"/>
</dbReference>
<dbReference type="PANTHER" id="PTHR32347:SF29">
    <property type="entry name" value="UPF0194 MEMBRANE PROTEIN YBHG"/>
    <property type="match status" value="1"/>
</dbReference>
<keyword evidence="5" id="KW-0574">Periplasm</keyword>
<comment type="similarity">
    <text evidence="3">Belongs to the UPF0194 family.</text>
</comment>
<evidence type="ECO:0000256" key="2">
    <source>
        <dbReference type="ARBA" id="ARBA00009477"/>
    </source>
</evidence>
<evidence type="ECO:0000259" key="7">
    <source>
        <dbReference type="Pfam" id="PF25954"/>
    </source>
</evidence>
<evidence type="ECO:0000256" key="1">
    <source>
        <dbReference type="ARBA" id="ARBA00004418"/>
    </source>
</evidence>
<comment type="similarity">
    <text evidence="2">Belongs to the membrane fusion protein (MFP) (TC 8.A.1) family.</text>
</comment>
<dbReference type="EMBL" id="JASGBH010000010">
    <property type="protein sequence ID" value="MDI9234819.1"/>
    <property type="molecule type" value="Genomic_DNA"/>
</dbReference>
<keyword evidence="4" id="KW-0732">Signal</keyword>
<organism evidence="8 9">
    <name type="scientific">Limnohabitans lacus</name>
    <dbReference type="NCBI Taxonomy" id="3045173"/>
    <lineage>
        <taxon>Bacteria</taxon>
        <taxon>Pseudomonadati</taxon>
        <taxon>Pseudomonadota</taxon>
        <taxon>Betaproteobacteria</taxon>
        <taxon>Burkholderiales</taxon>
        <taxon>Comamonadaceae</taxon>
        <taxon>Limnohabitans</taxon>
    </lineage>
</organism>
<dbReference type="Gene3D" id="2.40.420.20">
    <property type="match status" value="1"/>
</dbReference>
<dbReference type="InterPro" id="IPR058792">
    <property type="entry name" value="Beta-barrel_RND_2"/>
</dbReference>
<dbReference type="PANTHER" id="PTHR32347">
    <property type="entry name" value="EFFLUX SYSTEM COMPONENT YKNX-RELATED"/>
    <property type="match status" value="1"/>
</dbReference>
<dbReference type="RefSeq" id="WP_283225164.1">
    <property type="nucleotide sequence ID" value="NZ_JASGBH010000010.1"/>
</dbReference>
<reference evidence="8" key="1">
    <citation type="submission" date="2023-05" db="EMBL/GenBank/DDBJ databases">
        <title>Limnohabitans sp. strain HM2-2 Genome sequencing and assembly.</title>
        <authorList>
            <person name="Jung Y."/>
        </authorList>
    </citation>
    <scope>NUCLEOTIDE SEQUENCE</scope>
    <source>
        <strain evidence="8">HM2-2</strain>
    </source>
</reference>
<dbReference type="NCBIfam" id="TIGR01730">
    <property type="entry name" value="RND_mfp"/>
    <property type="match status" value="1"/>
</dbReference>
<dbReference type="InterPro" id="IPR050465">
    <property type="entry name" value="UPF0194_transport"/>
</dbReference>
<dbReference type="Proteomes" id="UP001431902">
    <property type="component" value="Unassembled WGS sequence"/>
</dbReference>
<evidence type="ECO:0000313" key="8">
    <source>
        <dbReference type="EMBL" id="MDI9234819.1"/>
    </source>
</evidence>
<proteinExistence type="inferred from homology"/>
<evidence type="ECO:0000256" key="5">
    <source>
        <dbReference type="ARBA" id="ARBA00022764"/>
    </source>
</evidence>
<gene>
    <name evidence="8" type="ORF">QLQ16_13355</name>
</gene>
<evidence type="ECO:0000256" key="6">
    <source>
        <dbReference type="ARBA" id="ARBA00023054"/>
    </source>
</evidence>
<feature type="domain" description="CusB-like beta-barrel" evidence="7">
    <location>
        <begin position="255"/>
        <end position="327"/>
    </location>
</feature>
<dbReference type="SUPFAM" id="SSF111369">
    <property type="entry name" value="HlyD-like secretion proteins"/>
    <property type="match status" value="2"/>
</dbReference>
<comment type="caution">
    <text evidence="8">The sequence shown here is derived from an EMBL/GenBank/DDBJ whole genome shotgun (WGS) entry which is preliminary data.</text>
</comment>
<protein>
    <submittedName>
        <fullName evidence="8">Efflux RND transporter periplasmic adaptor subunit</fullName>
    </submittedName>
</protein>
<keyword evidence="6" id="KW-0175">Coiled coil</keyword>
<name>A0ABT6X9K6_9BURK</name>
<evidence type="ECO:0000313" key="9">
    <source>
        <dbReference type="Proteomes" id="UP001431902"/>
    </source>
</evidence>